<evidence type="ECO:0000313" key="2">
    <source>
        <dbReference type="Proteomes" id="UP000232496"/>
    </source>
</evidence>
<reference evidence="1 2" key="1">
    <citation type="submission" date="2017-09" db="EMBL/GenBank/DDBJ databases">
        <title>Comparative genomics and methylome analysis of the gut commensal Bifidobacterium breve.</title>
        <authorList>
            <person name="Bottacini F."/>
            <person name="Morrissey R."/>
            <person name="Roberts R.J."/>
            <person name="James K."/>
            <person name="van Breen J."/>
            <person name="Egan M."/>
            <person name="Lambert J."/>
            <person name="van Limpt K."/>
            <person name="Stanton C."/>
            <person name="Knol J."/>
            <person name="O' Connell Motherway M."/>
            <person name="van Sinderen D."/>
        </authorList>
    </citation>
    <scope>NUCLEOTIDE SEQUENCE [LARGE SCALE GENOMIC DNA]</scope>
    <source>
        <strain evidence="1 2">DRBB29</strain>
    </source>
</reference>
<dbReference type="EMBL" id="CP023198">
    <property type="protein sequence ID" value="AUE18284.1"/>
    <property type="molecule type" value="Genomic_DNA"/>
</dbReference>
<gene>
    <name evidence="1" type="ORF">DRBB29_0724</name>
</gene>
<evidence type="ECO:0000313" key="1">
    <source>
        <dbReference type="EMBL" id="AUE18284.1"/>
    </source>
</evidence>
<proteinExistence type="predicted"/>
<dbReference type="AlphaFoldDB" id="A0AAN1IDZ2"/>
<dbReference type="Proteomes" id="UP000232496">
    <property type="component" value="Chromosome"/>
</dbReference>
<protein>
    <submittedName>
        <fullName evidence="1">Uncharacterized protein</fullName>
    </submittedName>
</protein>
<sequence>MNSIKVWGINKECDTYDISIETSESVSPAMLHTTARLMERTRMHRIHNLSINDEGADDEQ</sequence>
<dbReference type="RefSeq" id="WP_106621523.1">
    <property type="nucleotide sequence ID" value="NZ_CP021552.1"/>
</dbReference>
<name>A0AAN1IDZ2_BIFBR</name>
<organism evidence="1 2">
    <name type="scientific">Bifidobacterium breve</name>
    <dbReference type="NCBI Taxonomy" id="1685"/>
    <lineage>
        <taxon>Bacteria</taxon>
        <taxon>Bacillati</taxon>
        <taxon>Actinomycetota</taxon>
        <taxon>Actinomycetes</taxon>
        <taxon>Bifidobacteriales</taxon>
        <taxon>Bifidobacteriaceae</taxon>
        <taxon>Bifidobacterium</taxon>
    </lineage>
</organism>
<accession>A0AAN1IDZ2</accession>